<sequence length="322" mass="34667">MLSSLGLCAALACGLALAGPQKTCADYDISITVTSENLILGGLPEFEDNYDVADFLSNLGSRTAAVDFQPVSGIENQTTSYTISATVCSPVDPKAKHRQTVLMATHGLNFDRKYWDPAIQPDKYSFVDFAIERGYSIFFYDRLGVGKSSKVSGYVSQLPNQVAIATKLAQLIKAGKNSPAIGKPKSLVLVGHSYGSLISAATVTAQPDICEGLVLTGFSYNGTNIPVFLQAAEPRIASTQSKKWSSLDSGYLTPVDIFANVNTFFKKPDYDLDVVKYADNHKAPFAVAEFLSAEALDVVPTQFQGKAMVIAGQYDYIFCTGQ</sequence>
<name>A0AAV9NXA1_9PEZI</name>
<dbReference type="SUPFAM" id="SSF53474">
    <property type="entry name" value="alpha/beta-Hydrolases"/>
    <property type="match status" value="1"/>
</dbReference>
<organism evidence="3 4">
    <name type="scientific">Saxophila tyrrhenica</name>
    <dbReference type="NCBI Taxonomy" id="1690608"/>
    <lineage>
        <taxon>Eukaryota</taxon>
        <taxon>Fungi</taxon>
        <taxon>Dikarya</taxon>
        <taxon>Ascomycota</taxon>
        <taxon>Pezizomycotina</taxon>
        <taxon>Dothideomycetes</taxon>
        <taxon>Dothideomycetidae</taxon>
        <taxon>Mycosphaerellales</taxon>
        <taxon>Extremaceae</taxon>
        <taxon>Saxophila</taxon>
    </lineage>
</organism>
<comment type="caution">
    <text evidence="3">The sequence shown here is derived from an EMBL/GenBank/DDBJ whole genome shotgun (WGS) entry which is preliminary data.</text>
</comment>
<dbReference type="Pfam" id="PF12697">
    <property type="entry name" value="Abhydrolase_6"/>
    <property type="match status" value="1"/>
</dbReference>
<dbReference type="InterPro" id="IPR000073">
    <property type="entry name" value="AB_hydrolase_1"/>
</dbReference>
<dbReference type="RefSeq" id="XP_064654834.1">
    <property type="nucleotide sequence ID" value="XM_064807018.1"/>
</dbReference>
<protein>
    <recommendedName>
        <fullName evidence="2">AB hydrolase-1 domain-containing protein</fullName>
    </recommendedName>
</protein>
<proteinExistence type="predicted"/>
<evidence type="ECO:0000313" key="4">
    <source>
        <dbReference type="Proteomes" id="UP001337655"/>
    </source>
</evidence>
<evidence type="ECO:0000259" key="2">
    <source>
        <dbReference type="Pfam" id="PF12697"/>
    </source>
</evidence>
<evidence type="ECO:0000256" key="1">
    <source>
        <dbReference type="SAM" id="SignalP"/>
    </source>
</evidence>
<feature type="domain" description="AB hydrolase-1" evidence="2">
    <location>
        <begin position="106"/>
        <end position="310"/>
    </location>
</feature>
<accession>A0AAV9NXA1</accession>
<keyword evidence="4" id="KW-1185">Reference proteome</keyword>
<dbReference type="EMBL" id="JAVRRT010000019">
    <property type="protein sequence ID" value="KAK5164586.1"/>
    <property type="molecule type" value="Genomic_DNA"/>
</dbReference>
<reference evidence="3 4" key="1">
    <citation type="submission" date="2023-08" db="EMBL/GenBank/DDBJ databases">
        <title>Black Yeasts Isolated from many extreme environments.</title>
        <authorList>
            <person name="Coleine C."/>
            <person name="Stajich J.E."/>
            <person name="Selbmann L."/>
        </authorList>
    </citation>
    <scope>NUCLEOTIDE SEQUENCE [LARGE SCALE GENOMIC DNA]</scope>
    <source>
        <strain evidence="3 4">CCFEE 5935</strain>
    </source>
</reference>
<keyword evidence="1" id="KW-0732">Signal</keyword>
<dbReference type="AlphaFoldDB" id="A0AAV9NXA1"/>
<dbReference type="InterPro" id="IPR029058">
    <property type="entry name" value="AB_hydrolase_fold"/>
</dbReference>
<feature type="chain" id="PRO_5043373198" description="AB hydrolase-1 domain-containing protein" evidence="1">
    <location>
        <begin position="26"/>
        <end position="322"/>
    </location>
</feature>
<evidence type="ECO:0000313" key="3">
    <source>
        <dbReference type="EMBL" id="KAK5164586.1"/>
    </source>
</evidence>
<dbReference type="Proteomes" id="UP001337655">
    <property type="component" value="Unassembled WGS sequence"/>
</dbReference>
<dbReference type="GeneID" id="89931122"/>
<dbReference type="Gene3D" id="3.40.50.1820">
    <property type="entry name" value="alpha/beta hydrolase"/>
    <property type="match status" value="1"/>
</dbReference>
<feature type="signal peptide" evidence="1">
    <location>
        <begin position="1"/>
        <end position="25"/>
    </location>
</feature>
<gene>
    <name evidence="3" type="ORF">LTR77_009792</name>
</gene>